<keyword evidence="1" id="KW-0472">Membrane</keyword>
<feature type="domain" description="CBU-0592-like" evidence="2">
    <location>
        <begin position="7"/>
        <end position="79"/>
    </location>
</feature>
<evidence type="ECO:0000256" key="1">
    <source>
        <dbReference type="SAM" id="Phobius"/>
    </source>
</evidence>
<accession>A0A6C0GTX5</accession>
<dbReference type="KEGG" id="rhoz:GXP67_32315"/>
<evidence type="ECO:0000313" key="4">
    <source>
        <dbReference type="Proteomes" id="UP000480178"/>
    </source>
</evidence>
<keyword evidence="1" id="KW-1133">Transmembrane helix</keyword>
<keyword evidence="4" id="KW-1185">Reference proteome</keyword>
<proteinExistence type="predicted"/>
<keyword evidence="1" id="KW-0812">Transmembrane</keyword>
<reference evidence="3 4" key="1">
    <citation type="submission" date="2020-01" db="EMBL/GenBank/DDBJ databases">
        <authorList>
            <person name="Kim M.K."/>
        </authorList>
    </citation>
    <scope>NUCLEOTIDE SEQUENCE [LARGE SCALE GENOMIC DNA]</scope>
    <source>
        <strain evidence="3 4">172606-1</strain>
    </source>
</reference>
<dbReference type="NCBIfam" id="NF047864">
    <property type="entry name" value="CBU_0592_membra"/>
    <property type="match status" value="1"/>
</dbReference>
<dbReference type="EMBL" id="CP048222">
    <property type="protein sequence ID" value="QHT71003.1"/>
    <property type="molecule type" value="Genomic_DNA"/>
</dbReference>
<dbReference type="InterPro" id="IPR058058">
    <property type="entry name" value="CBU_0592-like"/>
</dbReference>
<gene>
    <name evidence="3" type="ORF">GXP67_32315</name>
</gene>
<evidence type="ECO:0000313" key="3">
    <source>
        <dbReference type="EMBL" id="QHT71003.1"/>
    </source>
</evidence>
<feature type="transmembrane region" description="Helical" evidence="1">
    <location>
        <begin position="61"/>
        <end position="80"/>
    </location>
</feature>
<name>A0A6C0GTX5_9BACT</name>
<dbReference type="RefSeq" id="WP_162446946.1">
    <property type="nucleotide sequence ID" value="NZ_CP048222.1"/>
</dbReference>
<sequence length="84" mass="9201">MEYKTLIDVVGWAGSILVVAAYISVSYERLKLSPRLFQLLNAGGSICLIANTIYYQAYPSAAVNVIWLFIALVSLGRMSANKSL</sequence>
<evidence type="ECO:0000259" key="2">
    <source>
        <dbReference type="Pfam" id="PF26604"/>
    </source>
</evidence>
<protein>
    <recommendedName>
        <fullName evidence="2">CBU-0592-like domain-containing protein</fullName>
    </recommendedName>
</protein>
<feature type="transmembrane region" description="Helical" evidence="1">
    <location>
        <begin position="6"/>
        <end position="25"/>
    </location>
</feature>
<dbReference type="Proteomes" id="UP000480178">
    <property type="component" value="Chromosome"/>
</dbReference>
<dbReference type="AlphaFoldDB" id="A0A6C0GTX5"/>
<dbReference type="Pfam" id="PF26604">
    <property type="entry name" value="CBU_0592"/>
    <property type="match status" value="1"/>
</dbReference>
<organism evidence="3 4">
    <name type="scientific">Rhodocytophaga rosea</name>
    <dbReference type="NCBI Taxonomy" id="2704465"/>
    <lineage>
        <taxon>Bacteria</taxon>
        <taxon>Pseudomonadati</taxon>
        <taxon>Bacteroidota</taxon>
        <taxon>Cytophagia</taxon>
        <taxon>Cytophagales</taxon>
        <taxon>Rhodocytophagaceae</taxon>
        <taxon>Rhodocytophaga</taxon>
    </lineage>
</organism>